<dbReference type="AlphaFoldDB" id="A0A1Y3PKJ8"/>
<proteinExistence type="predicted"/>
<dbReference type="EMBL" id="LZRT01000087">
    <property type="protein sequence ID" value="OUM86666.1"/>
    <property type="molecule type" value="Genomic_DNA"/>
</dbReference>
<accession>A0A1Y3PKJ8</accession>
<reference evidence="2" key="1">
    <citation type="submission" date="2016-06" db="EMBL/GenBank/DDBJ databases">
        <authorList>
            <person name="Nascimento L."/>
            <person name="Pereira R.V."/>
            <person name="Martins L.F."/>
            <person name="Quaggio R.B."/>
            <person name="Silva A.M."/>
            <person name="Setubal J.C."/>
        </authorList>
    </citation>
    <scope>NUCLEOTIDE SEQUENCE [LARGE SCALE GENOMIC DNA]</scope>
</reference>
<sequence>MITVLKWGAMYGMLEEGEKIRPEAVQLGEQLIVPGDKISKIGRKARSTFEMQDGFWLEYVGRVDRTLLFVSRPTGANGDPWYYAFHYVDPETLIIGSEHGCRDIVPDEIQFAVLR</sequence>
<gene>
    <name evidence="1" type="ORF">BAA01_11725</name>
</gene>
<dbReference type="Proteomes" id="UP000196475">
    <property type="component" value="Unassembled WGS sequence"/>
</dbReference>
<name>A0A1Y3PKJ8_9BACI</name>
<evidence type="ECO:0000313" key="2">
    <source>
        <dbReference type="Proteomes" id="UP000196475"/>
    </source>
</evidence>
<comment type="caution">
    <text evidence="1">The sequence shown here is derived from an EMBL/GenBank/DDBJ whole genome shotgun (WGS) entry which is preliminary data.</text>
</comment>
<organism evidence="1 2">
    <name type="scientific">Bacillus thermozeamaize</name>
    <dbReference type="NCBI Taxonomy" id="230954"/>
    <lineage>
        <taxon>Bacteria</taxon>
        <taxon>Bacillati</taxon>
        <taxon>Bacillota</taxon>
        <taxon>Bacilli</taxon>
        <taxon>Bacillales</taxon>
        <taxon>Bacillaceae</taxon>
        <taxon>Bacillus</taxon>
    </lineage>
</organism>
<protein>
    <submittedName>
        <fullName evidence="1">Uncharacterized protein</fullName>
    </submittedName>
</protein>
<evidence type="ECO:0000313" key="1">
    <source>
        <dbReference type="EMBL" id="OUM86666.1"/>
    </source>
</evidence>